<reference evidence="3" key="1">
    <citation type="submission" date="2022-08" db="EMBL/GenBank/DDBJ databases">
        <authorList>
            <person name="Tistechok S."/>
            <person name="Samborskyy M."/>
            <person name="Roman I."/>
        </authorList>
    </citation>
    <scope>NUCLEOTIDE SEQUENCE</scope>
    <source>
        <strain evidence="3">DSM 103496</strain>
    </source>
</reference>
<dbReference type="RefSeq" id="WP_259622347.1">
    <property type="nucleotide sequence ID" value="NZ_JANYMP010000003.1"/>
</dbReference>
<dbReference type="AlphaFoldDB" id="A0A9X2ZYW1"/>
<feature type="transmembrane region" description="Helical" evidence="1">
    <location>
        <begin position="42"/>
        <end position="64"/>
    </location>
</feature>
<accession>A0A9X2ZYW1</accession>
<organism evidence="3 4">
    <name type="scientific">Umezawaea endophytica</name>
    <dbReference type="NCBI Taxonomy" id="1654476"/>
    <lineage>
        <taxon>Bacteria</taxon>
        <taxon>Bacillati</taxon>
        <taxon>Actinomycetota</taxon>
        <taxon>Actinomycetes</taxon>
        <taxon>Pseudonocardiales</taxon>
        <taxon>Pseudonocardiaceae</taxon>
        <taxon>Umezawaea</taxon>
    </lineage>
</organism>
<evidence type="ECO:0000259" key="2">
    <source>
        <dbReference type="Pfam" id="PF10756"/>
    </source>
</evidence>
<comment type="caution">
    <text evidence="3">The sequence shown here is derived from an EMBL/GenBank/DDBJ whole genome shotgun (WGS) entry which is preliminary data.</text>
</comment>
<keyword evidence="1" id="KW-0812">Transmembrane</keyword>
<keyword evidence="1" id="KW-1133">Transmembrane helix</keyword>
<feature type="transmembrane region" description="Helical" evidence="1">
    <location>
        <begin position="12"/>
        <end position="30"/>
    </location>
</feature>
<dbReference type="Pfam" id="PF10756">
    <property type="entry name" value="bPH_6"/>
    <property type="match status" value="1"/>
</dbReference>
<feature type="domain" description="Low molecular weight protein antigen 6 PH" evidence="2">
    <location>
        <begin position="59"/>
        <end position="94"/>
    </location>
</feature>
<proteinExistence type="predicted"/>
<gene>
    <name evidence="3" type="ORF">NZH93_08200</name>
</gene>
<dbReference type="Proteomes" id="UP001141259">
    <property type="component" value="Unassembled WGS sequence"/>
</dbReference>
<evidence type="ECO:0000256" key="1">
    <source>
        <dbReference type="SAM" id="Phobius"/>
    </source>
</evidence>
<evidence type="ECO:0000313" key="3">
    <source>
        <dbReference type="EMBL" id="MCS7476834.1"/>
    </source>
</evidence>
<protein>
    <submittedName>
        <fullName evidence="3">PH domain-containing protein</fullName>
    </submittedName>
</protein>
<dbReference type="InterPro" id="IPR019692">
    <property type="entry name" value="CFP-6_PH"/>
</dbReference>
<dbReference type="EMBL" id="JANYMP010000003">
    <property type="protein sequence ID" value="MCS7476834.1"/>
    <property type="molecule type" value="Genomic_DNA"/>
</dbReference>
<keyword evidence="1" id="KW-0472">Membrane</keyword>
<evidence type="ECO:0000313" key="4">
    <source>
        <dbReference type="Proteomes" id="UP001141259"/>
    </source>
</evidence>
<name>A0A9X2ZYW1_9PSEU</name>
<sequence>MGTTTFRRPSARVAIVIISVFVYFVLAFRIDELADGLTRNVLTGLLVGLLVALVTQTWRLAVVLRPDGVLVRNSWRDRFLPWDEIRGIDREPGRIQRVSFLMADGRVVPCDAMRGWASHDEPHAKALVQAVTARLAAQEQQAD</sequence>
<keyword evidence="4" id="KW-1185">Reference proteome</keyword>